<dbReference type="InterPro" id="IPR032774">
    <property type="entry name" value="WG_beta_rep"/>
</dbReference>
<feature type="compositionally biased region" description="Polar residues" evidence="1">
    <location>
        <begin position="26"/>
        <end position="48"/>
    </location>
</feature>
<feature type="region of interest" description="Disordered" evidence="1">
    <location>
        <begin position="23"/>
        <end position="56"/>
    </location>
</feature>
<evidence type="ECO:0000256" key="1">
    <source>
        <dbReference type="SAM" id="MobiDB-lite"/>
    </source>
</evidence>
<sequence length="539" mass="59789">MKKVFALLLTLILLFTGCGQEEAPGESSSAAQETVSGSSQTQRPQVDTDNLPKSPEATQDALALPEVLATSEEGYEVIALTPAQYDMECPLNRGGFRGFLQMDYFQAKQDGKVAIFSPEGELLSDYIYDDNEDGWGARYGYITLKKEGKYGVVDLDGNQVVPFEYEYAWPANEDGTLFEVTKQDKNYLVNDQGEQVLELGDRGSGYEFDELDGTYASLKNGVLQFYDKDLKPIKNVACDEVRVSYTKKDRVVYSTGGKFGILDSYGETILAPVYDDIDYFSGDYAVFTQNNKKGILDSNGEVAFDAQWDDIYYYGPFTAEDGQEQTPSASFMKGDQWGVATDLSSGQLLVEPKYDFIGRFGRYYASIEEGGKFGAIDRQGNVVLEPVYDTAVESADTNLEEGYLTIEGTDGPFSAGIIDTAGNMILPTDNYIVFASQQNDYNLVLTPDEKWGYIDNKGQFVIQPKFEDADRFAGDTAIVKLNGKICLIDRDGEVVLSTVFTDVTAYNPETMVFAAQYTDPEGRSKYCLAKFVMPVMDKY</sequence>
<dbReference type="EMBL" id="JACRTD010000011">
    <property type="protein sequence ID" value="MBC8586445.1"/>
    <property type="molecule type" value="Genomic_DNA"/>
</dbReference>
<dbReference type="Pfam" id="PF14903">
    <property type="entry name" value="WG_beta_rep"/>
    <property type="match status" value="5"/>
</dbReference>
<dbReference type="SUPFAM" id="SSF69360">
    <property type="entry name" value="Cell wall binding repeat"/>
    <property type="match status" value="1"/>
</dbReference>
<comment type="caution">
    <text evidence="3">The sequence shown here is derived from an EMBL/GenBank/DDBJ whole genome shotgun (WGS) entry which is preliminary data.</text>
</comment>
<feature type="chain" id="PRO_5037481117" evidence="2">
    <location>
        <begin position="24"/>
        <end position="539"/>
    </location>
</feature>
<dbReference type="PROSITE" id="PS51257">
    <property type="entry name" value="PROKAR_LIPOPROTEIN"/>
    <property type="match status" value="1"/>
</dbReference>
<accession>A0A926EQ38</accession>
<evidence type="ECO:0000313" key="3">
    <source>
        <dbReference type="EMBL" id="MBC8586445.1"/>
    </source>
</evidence>
<proteinExistence type="predicted"/>
<evidence type="ECO:0000256" key="2">
    <source>
        <dbReference type="SAM" id="SignalP"/>
    </source>
</evidence>
<organism evidence="3 4">
    <name type="scientific">Youxingia wuxianensis</name>
    <dbReference type="NCBI Taxonomy" id="2763678"/>
    <lineage>
        <taxon>Bacteria</taxon>
        <taxon>Bacillati</taxon>
        <taxon>Bacillota</taxon>
        <taxon>Clostridia</taxon>
        <taxon>Eubacteriales</taxon>
        <taxon>Oscillospiraceae</taxon>
        <taxon>Youxingia</taxon>
    </lineage>
</organism>
<evidence type="ECO:0000313" key="4">
    <source>
        <dbReference type="Proteomes" id="UP000623678"/>
    </source>
</evidence>
<protein>
    <submittedName>
        <fullName evidence="3">WG repeat-containing protein</fullName>
    </submittedName>
</protein>
<dbReference type="RefSeq" id="WP_262396164.1">
    <property type="nucleotide sequence ID" value="NZ_JACRTD010000011.1"/>
</dbReference>
<dbReference type="AlphaFoldDB" id="A0A926EQ38"/>
<keyword evidence="2" id="KW-0732">Signal</keyword>
<keyword evidence="4" id="KW-1185">Reference proteome</keyword>
<dbReference type="PANTHER" id="PTHR37841:SF1">
    <property type="entry name" value="DUF3298 DOMAIN-CONTAINING PROTEIN"/>
    <property type="match status" value="1"/>
</dbReference>
<dbReference type="Proteomes" id="UP000623678">
    <property type="component" value="Unassembled WGS sequence"/>
</dbReference>
<dbReference type="PANTHER" id="PTHR37841">
    <property type="entry name" value="GLR2918 PROTEIN"/>
    <property type="match status" value="1"/>
</dbReference>
<reference evidence="3" key="1">
    <citation type="submission" date="2020-08" db="EMBL/GenBank/DDBJ databases">
        <title>Genome public.</title>
        <authorList>
            <person name="Liu C."/>
            <person name="Sun Q."/>
        </authorList>
    </citation>
    <scope>NUCLEOTIDE SEQUENCE</scope>
    <source>
        <strain evidence="3">NSJ-64</strain>
    </source>
</reference>
<name>A0A926EQ38_9FIRM</name>
<gene>
    <name evidence="3" type="ORF">H8705_12720</name>
</gene>
<feature type="signal peptide" evidence="2">
    <location>
        <begin position="1"/>
        <end position="23"/>
    </location>
</feature>